<dbReference type="Proteomes" id="UP001652741">
    <property type="component" value="Chromosome ssa02"/>
</dbReference>
<name>A0ABM3E6M4_SALSA</name>
<feature type="compositionally biased region" description="Basic and acidic residues" evidence="1">
    <location>
        <begin position="30"/>
        <end position="44"/>
    </location>
</feature>
<evidence type="ECO:0000256" key="1">
    <source>
        <dbReference type="SAM" id="MobiDB-lite"/>
    </source>
</evidence>
<gene>
    <name evidence="3" type="primary">LOC106594105</name>
</gene>
<feature type="compositionally biased region" description="Polar residues" evidence="1">
    <location>
        <begin position="94"/>
        <end position="111"/>
    </location>
</feature>
<protein>
    <submittedName>
        <fullName evidence="3">Uncharacterized protein isoform X3</fullName>
    </submittedName>
</protein>
<feature type="compositionally biased region" description="Low complexity" evidence="1">
    <location>
        <begin position="8"/>
        <end position="21"/>
    </location>
</feature>
<dbReference type="GeneID" id="106594105"/>
<accession>A0ABM3E6M4</accession>
<sequence length="136" mass="14796">MDEDSEDPSSPSPSCSTEPQPMVSPGPDNNHGDQEDSNHGDQKDTPQGQERVTVSLDINSETPTFNIVVKEEEDWELDNTGESPSHHSAAGERPSTSGEPESGSVSLTISVLSHPHRRESQPSLCSRGETLYIRRT</sequence>
<reference evidence="3" key="1">
    <citation type="submission" date="2025-08" db="UniProtKB">
        <authorList>
            <consortium name="RefSeq"/>
        </authorList>
    </citation>
    <scope>IDENTIFICATION</scope>
</reference>
<evidence type="ECO:0000313" key="2">
    <source>
        <dbReference type="Proteomes" id="UP001652741"/>
    </source>
</evidence>
<keyword evidence="2" id="KW-1185">Reference proteome</keyword>
<feature type="region of interest" description="Disordered" evidence="1">
    <location>
        <begin position="1"/>
        <end position="136"/>
    </location>
</feature>
<organism evidence="2 3">
    <name type="scientific">Salmo salar</name>
    <name type="common">Atlantic salmon</name>
    <dbReference type="NCBI Taxonomy" id="8030"/>
    <lineage>
        <taxon>Eukaryota</taxon>
        <taxon>Metazoa</taxon>
        <taxon>Chordata</taxon>
        <taxon>Craniata</taxon>
        <taxon>Vertebrata</taxon>
        <taxon>Euteleostomi</taxon>
        <taxon>Actinopterygii</taxon>
        <taxon>Neopterygii</taxon>
        <taxon>Teleostei</taxon>
        <taxon>Protacanthopterygii</taxon>
        <taxon>Salmoniformes</taxon>
        <taxon>Salmonidae</taxon>
        <taxon>Salmoninae</taxon>
        <taxon>Salmo</taxon>
    </lineage>
</organism>
<dbReference type="RefSeq" id="XP_045566691.1">
    <property type="nucleotide sequence ID" value="XM_045710735.1"/>
</dbReference>
<proteinExistence type="predicted"/>
<feature type="compositionally biased region" description="Polar residues" evidence="1">
    <location>
        <begin position="45"/>
        <end position="65"/>
    </location>
</feature>
<evidence type="ECO:0000313" key="3">
    <source>
        <dbReference type="RefSeq" id="XP_045566691.1"/>
    </source>
</evidence>